<dbReference type="EMBL" id="AKFT01000058">
    <property type="protein sequence ID" value="EJF46501.1"/>
    <property type="molecule type" value="Genomic_DNA"/>
</dbReference>
<dbReference type="Proteomes" id="UP000002941">
    <property type="component" value="Unassembled WGS sequence"/>
</dbReference>
<accession>J0XCS4</accession>
<dbReference type="AlphaFoldDB" id="J0XCS4"/>
<protein>
    <submittedName>
        <fullName evidence="1">Uncharacterized protein</fullName>
    </submittedName>
</protein>
<reference evidence="1 2" key="1">
    <citation type="submission" date="2012-05" db="EMBL/GenBank/DDBJ databases">
        <authorList>
            <person name="Harkins D.M."/>
            <person name="Madupu R."/>
            <person name="Durkin A.S."/>
            <person name="Torralba M."/>
            <person name="Methe B."/>
            <person name="Sutton G.G."/>
            <person name="Nelson K.E."/>
        </authorList>
    </citation>
    <scope>NUCLEOTIDE SEQUENCE [LARGE SCALE GENOMIC DNA]</scope>
    <source>
        <strain evidence="1 2">F0489</strain>
    </source>
</reference>
<comment type="caution">
    <text evidence="1">The sequence shown here is derived from an EMBL/GenBank/DDBJ whole genome shotgun (WGS) entry which is preliminary data.</text>
</comment>
<gene>
    <name evidence="1" type="ORF">HMPREF1318_1689</name>
</gene>
<sequence>MRLAARTALRACAIRLAPVYLISFRPILPPLPDGQTATTAPATGIPA</sequence>
<evidence type="ECO:0000313" key="1">
    <source>
        <dbReference type="EMBL" id="EJF46501.1"/>
    </source>
</evidence>
<organism evidence="1 2">
    <name type="scientific">Actinomyces massiliensis F0489</name>
    <dbReference type="NCBI Taxonomy" id="1125718"/>
    <lineage>
        <taxon>Bacteria</taxon>
        <taxon>Bacillati</taxon>
        <taxon>Actinomycetota</taxon>
        <taxon>Actinomycetes</taxon>
        <taxon>Actinomycetales</taxon>
        <taxon>Actinomycetaceae</taxon>
        <taxon>Actinomyces</taxon>
    </lineage>
</organism>
<proteinExistence type="predicted"/>
<evidence type="ECO:0000313" key="2">
    <source>
        <dbReference type="Proteomes" id="UP000002941"/>
    </source>
</evidence>
<keyword evidence="2" id="KW-1185">Reference proteome</keyword>
<name>J0XCS4_9ACTO</name>